<keyword evidence="5" id="KW-0067">ATP-binding</keyword>
<dbReference type="AlphaFoldDB" id="A0A8H7EQE2"/>
<evidence type="ECO:0000313" key="9">
    <source>
        <dbReference type="Proteomes" id="UP000605846"/>
    </source>
</evidence>
<dbReference type="EMBL" id="JABAYA010000090">
    <property type="protein sequence ID" value="KAF7725770.1"/>
    <property type="molecule type" value="Genomic_DNA"/>
</dbReference>
<feature type="domain" description="UBC core" evidence="7">
    <location>
        <begin position="5"/>
        <end position="152"/>
    </location>
</feature>
<dbReference type="FunFam" id="3.10.110.10:FF:000060">
    <property type="entry name" value="Ubiquitin conjugating enzyme (UbcB)"/>
    <property type="match status" value="1"/>
</dbReference>
<evidence type="ECO:0000256" key="3">
    <source>
        <dbReference type="ARBA" id="ARBA00022741"/>
    </source>
</evidence>
<keyword evidence="4" id="KW-0833">Ubl conjugation pathway</keyword>
<dbReference type="GO" id="GO:0005524">
    <property type="term" value="F:ATP binding"/>
    <property type="evidence" value="ECO:0007669"/>
    <property type="project" value="UniProtKB-KW"/>
</dbReference>
<feature type="compositionally biased region" description="Basic residues" evidence="6">
    <location>
        <begin position="269"/>
        <end position="286"/>
    </location>
</feature>
<dbReference type="Pfam" id="PF00179">
    <property type="entry name" value="UQ_con"/>
    <property type="match status" value="1"/>
</dbReference>
<evidence type="ECO:0000256" key="2">
    <source>
        <dbReference type="ARBA" id="ARBA00022679"/>
    </source>
</evidence>
<evidence type="ECO:0000259" key="7">
    <source>
        <dbReference type="PROSITE" id="PS50127"/>
    </source>
</evidence>
<evidence type="ECO:0000313" key="8">
    <source>
        <dbReference type="EMBL" id="KAF7725770.1"/>
    </source>
</evidence>
<dbReference type="Proteomes" id="UP000605846">
    <property type="component" value="Unassembled WGS sequence"/>
</dbReference>
<dbReference type="GO" id="GO:0061631">
    <property type="term" value="F:ubiquitin conjugating enzyme activity"/>
    <property type="evidence" value="ECO:0007669"/>
    <property type="project" value="UniProtKB-EC"/>
</dbReference>
<dbReference type="SUPFAM" id="SSF54495">
    <property type="entry name" value="UBC-like"/>
    <property type="match status" value="1"/>
</dbReference>
<dbReference type="SMART" id="SM00212">
    <property type="entry name" value="UBCc"/>
    <property type="match status" value="1"/>
</dbReference>
<sequence length="286" mass="31912">MASNVRLNRLNKELADLEKDPPPGIVCYPVEDDITQLESYIKGPPDSPYEKGLFQLEINIPEQYPFHPPQIRFKTRIYHPNIDENGRICASILKQDGWKPSLNLSTTLISLSTLMACPNPDDPLDADIAKEYTLDHAAFVKKATEYTLRYAVERQNDASENNSTKDDVAADTKNDAEEEQNEEKTTTTTTSTTESKSRLTLSKKKQKSKAYVDQVEQSNNVGDKRPRETPASDEKASTAVAEANEEKQTLVKPSSDAITQSIEATSSKPMKKAKISLSKSKRKTSD</sequence>
<reference evidence="8" key="1">
    <citation type="submission" date="2020-01" db="EMBL/GenBank/DDBJ databases">
        <title>Genome Sequencing of Three Apophysomyces-Like Fungal Strains Confirms a Novel Fungal Genus in the Mucoromycota with divergent Burkholderia-like Endosymbiotic Bacteria.</title>
        <authorList>
            <person name="Stajich J.E."/>
            <person name="Macias A.M."/>
            <person name="Carter-House D."/>
            <person name="Lovett B."/>
            <person name="Kasson L.R."/>
            <person name="Berry K."/>
            <person name="Grigoriev I."/>
            <person name="Chang Y."/>
            <person name="Spatafora J."/>
            <person name="Kasson M.T."/>
        </authorList>
    </citation>
    <scope>NUCLEOTIDE SEQUENCE</scope>
    <source>
        <strain evidence="8">NRRL A-21654</strain>
    </source>
</reference>
<dbReference type="Gene3D" id="3.10.110.10">
    <property type="entry name" value="Ubiquitin Conjugating Enzyme"/>
    <property type="match status" value="1"/>
</dbReference>
<feature type="compositionally biased region" description="Low complexity" evidence="6">
    <location>
        <begin position="186"/>
        <end position="200"/>
    </location>
</feature>
<evidence type="ECO:0000256" key="5">
    <source>
        <dbReference type="ARBA" id="ARBA00022840"/>
    </source>
</evidence>
<dbReference type="CDD" id="cd23805">
    <property type="entry name" value="UBCc_UBE2T"/>
    <property type="match status" value="1"/>
</dbReference>
<gene>
    <name evidence="8" type="primary">UBE2T</name>
    <name evidence="8" type="ORF">EC973_009387</name>
</gene>
<keyword evidence="2" id="KW-0808">Transferase</keyword>
<dbReference type="OrthoDB" id="9978460at2759"/>
<keyword evidence="9" id="KW-1185">Reference proteome</keyword>
<dbReference type="PANTHER" id="PTHR24067">
    <property type="entry name" value="UBIQUITIN-CONJUGATING ENZYME E2"/>
    <property type="match status" value="1"/>
</dbReference>
<dbReference type="EC" id="2.3.2.23" evidence="1"/>
<feature type="compositionally biased region" description="Polar residues" evidence="6">
    <location>
        <begin position="256"/>
        <end position="268"/>
    </location>
</feature>
<dbReference type="InterPro" id="IPR016135">
    <property type="entry name" value="UBQ-conjugating_enzyme/RWD"/>
</dbReference>
<evidence type="ECO:0000256" key="4">
    <source>
        <dbReference type="ARBA" id="ARBA00022786"/>
    </source>
</evidence>
<accession>A0A8H7EQE2</accession>
<dbReference type="InterPro" id="IPR050113">
    <property type="entry name" value="Ub_conjugating_enzyme"/>
</dbReference>
<keyword evidence="3" id="KW-0547">Nucleotide-binding</keyword>
<proteinExistence type="predicted"/>
<organism evidence="8 9">
    <name type="scientific">Apophysomyces ossiformis</name>
    <dbReference type="NCBI Taxonomy" id="679940"/>
    <lineage>
        <taxon>Eukaryota</taxon>
        <taxon>Fungi</taxon>
        <taxon>Fungi incertae sedis</taxon>
        <taxon>Mucoromycota</taxon>
        <taxon>Mucoromycotina</taxon>
        <taxon>Mucoromycetes</taxon>
        <taxon>Mucorales</taxon>
        <taxon>Mucorineae</taxon>
        <taxon>Mucoraceae</taxon>
        <taxon>Apophysomyces</taxon>
    </lineage>
</organism>
<name>A0A8H7EQE2_9FUNG</name>
<comment type="caution">
    <text evidence="8">The sequence shown here is derived from an EMBL/GenBank/DDBJ whole genome shotgun (WGS) entry which is preliminary data.</text>
</comment>
<feature type="compositionally biased region" description="Basic and acidic residues" evidence="6">
    <location>
        <begin position="157"/>
        <end position="175"/>
    </location>
</feature>
<feature type="region of interest" description="Disordered" evidence="6">
    <location>
        <begin position="157"/>
        <end position="286"/>
    </location>
</feature>
<feature type="compositionally biased region" description="Basic and acidic residues" evidence="6">
    <location>
        <begin position="222"/>
        <end position="236"/>
    </location>
</feature>
<dbReference type="InterPro" id="IPR000608">
    <property type="entry name" value="UBC"/>
</dbReference>
<protein>
    <recommendedName>
        <fullName evidence="1">E2 ubiquitin-conjugating enzyme</fullName>
        <ecNumber evidence="1">2.3.2.23</ecNumber>
    </recommendedName>
</protein>
<evidence type="ECO:0000256" key="6">
    <source>
        <dbReference type="SAM" id="MobiDB-lite"/>
    </source>
</evidence>
<dbReference type="PROSITE" id="PS50127">
    <property type="entry name" value="UBC_2"/>
    <property type="match status" value="1"/>
</dbReference>
<evidence type="ECO:0000256" key="1">
    <source>
        <dbReference type="ARBA" id="ARBA00012486"/>
    </source>
</evidence>